<feature type="region of interest" description="Disordered" evidence="1">
    <location>
        <begin position="100"/>
        <end position="121"/>
    </location>
</feature>
<organism evidence="2 3">
    <name type="scientific">Leucobacter tardus</name>
    <dbReference type="NCBI Taxonomy" id="501483"/>
    <lineage>
        <taxon>Bacteria</taxon>
        <taxon>Bacillati</taxon>
        <taxon>Actinomycetota</taxon>
        <taxon>Actinomycetes</taxon>
        <taxon>Micrococcales</taxon>
        <taxon>Microbacteriaceae</taxon>
        <taxon>Leucobacter</taxon>
    </lineage>
</organism>
<sequence length="367" mass="40136">MATATDSTLHYSPRLGRYARCIASKQCLYGDAHTSLLGLAAAGGAEVSLHSHTQKQTVSPLIAGAYSVGTDVRTRTFREDGTQLTPTEARAWRAECERTLEGDVAQQQSDATQQQGDATQQRKISLEPIEFQEQKEAEVLSAPIAQAPGLRGSVADLQLAESTSNPKILQQLAQHRDPAVRLVVAQNSATPMGSLEELAMSRDNGAGLYQSAAMERLTEKYQDLRDAEELKATARMEADGALQANLAQMPSYRVMLAVPKKRWSAKRRRARARIISRAIEEIAGFLGMKAQLRSWTRSKRRAVAFVRGARGVVEFHLSSAVLMCKGTRQVARFLSHSFAHASSGQAVGHGQGWRAKFREINKQLGLA</sequence>
<dbReference type="AlphaFoldDB" id="A0A939TMA4"/>
<evidence type="ECO:0000313" key="3">
    <source>
        <dbReference type="Proteomes" id="UP000668403"/>
    </source>
</evidence>
<dbReference type="Proteomes" id="UP000668403">
    <property type="component" value="Unassembled WGS sequence"/>
</dbReference>
<dbReference type="RefSeq" id="WP_208237181.1">
    <property type="nucleotide sequence ID" value="NZ_BAAAQU010000001.1"/>
</dbReference>
<protein>
    <submittedName>
        <fullName evidence="2">Uncharacterized protein</fullName>
    </submittedName>
</protein>
<comment type="caution">
    <text evidence="2">The sequence shown here is derived from an EMBL/GenBank/DDBJ whole genome shotgun (WGS) entry which is preliminary data.</text>
</comment>
<dbReference type="EMBL" id="JAGFBF010000001">
    <property type="protein sequence ID" value="MBO2989263.1"/>
    <property type="molecule type" value="Genomic_DNA"/>
</dbReference>
<feature type="compositionally biased region" description="Low complexity" evidence="1">
    <location>
        <begin position="105"/>
        <end position="121"/>
    </location>
</feature>
<name>A0A939TMA4_9MICO</name>
<keyword evidence="3" id="KW-1185">Reference proteome</keyword>
<proteinExistence type="predicted"/>
<accession>A0A939TMA4</accession>
<evidence type="ECO:0000313" key="2">
    <source>
        <dbReference type="EMBL" id="MBO2989263.1"/>
    </source>
</evidence>
<reference evidence="2" key="1">
    <citation type="submission" date="2021-03" db="EMBL/GenBank/DDBJ databases">
        <title>Leucobacter chromiisoli sp. nov., isolated from chromium-containing soil of chemical plant.</title>
        <authorList>
            <person name="Xu Z."/>
        </authorList>
    </citation>
    <scope>NUCLEOTIDE SEQUENCE</scope>
    <source>
        <strain evidence="2">K 70/01</strain>
    </source>
</reference>
<gene>
    <name evidence="2" type="ORF">J4H85_04525</name>
</gene>
<evidence type="ECO:0000256" key="1">
    <source>
        <dbReference type="SAM" id="MobiDB-lite"/>
    </source>
</evidence>